<gene>
    <name evidence="5" type="ORF">DY252_17275</name>
</gene>
<dbReference type="Pfam" id="PF12833">
    <property type="entry name" value="HTH_18"/>
    <property type="match status" value="1"/>
</dbReference>
<dbReference type="InterPro" id="IPR018062">
    <property type="entry name" value="HTH_AraC-typ_CS"/>
</dbReference>
<evidence type="ECO:0000256" key="3">
    <source>
        <dbReference type="ARBA" id="ARBA00023163"/>
    </source>
</evidence>
<dbReference type="EMBL" id="CP031555">
    <property type="protein sequence ID" value="AXO16958.1"/>
    <property type="molecule type" value="Genomic_DNA"/>
</dbReference>
<accession>A0ABM6Y5Y1</accession>
<evidence type="ECO:0000259" key="4">
    <source>
        <dbReference type="PROSITE" id="PS01124"/>
    </source>
</evidence>
<dbReference type="PROSITE" id="PS01124">
    <property type="entry name" value="HTH_ARAC_FAMILY_2"/>
    <property type="match status" value="1"/>
</dbReference>
<dbReference type="InterPro" id="IPR009057">
    <property type="entry name" value="Homeodomain-like_sf"/>
</dbReference>
<evidence type="ECO:0000313" key="6">
    <source>
        <dbReference type="Proteomes" id="UP000256971"/>
    </source>
</evidence>
<keyword evidence="3" id="KW-0804">Transcription</keyword>
<protein>
    <submittedName>
        <fullName evidence="5">AraC family transcriptional regulator</fullName>
    </submittedName>
</protein>
<dbReference type="PANTHER" id="PTHR47893:SF1">
    <property type="entry name" value="REGULATORY PROTEIN PCHR"/>
    <property type="match status" value="1"/>
</dbReference>
<dbReference type="SMART" id="SM00342">
    <property type="entry name" value="HTH_ARAC"/>
    <property type="match status" value="1"/>
</dbReference>
<evidence type="ECO:0000256" key="2">
    <source>
        <dbReference type="ARBA" id="ARBA00023125"/>
    </source>
</evidence>
<evidence type="ECO:0000313" key="5">
    <source>
        <dbReference type="EMBL" id="AXO16958.1"/>
    </source>
</evidence>
<keyword evidence="6" id="KW-1185">Reference proteome</keyword>
<feature type="domain" description="HTH araC/xylS-type" evidence="4">
    <location>
        <begin position="178"/>
        <end position="276"/>
    </location>
</feature>
<name>A0ABM6Y5Y1_9PROT</name>
<keyword evidence="1" id="KW-0805">Transcription regulation</keyword>
<dbReference type="PROSITE" id="PS00041">
    <property type="entry name" value="HTH_ARAC_FAMILY_1"/>
    <property type="match status" value="1"/>
</dbReference>
<keyword evidence="2" id="KW-0238">DNA-binding</keyword>
<proteinExistence type="predicted"/>
<evidence type="ECO:0000256" key="1">
    <source>
        <dbReference type="ARBA" id="ARBA00023015"/>
    </source>
</evidence>
<dbReference type="InterPro" id="IPR018060">
    <property type="entry name" value="HTH_AraC"/>
</dbReference>
<sequence>MLLHRAELRVRENSLFDVRNSLPPGWLGGSAIVMGNLEIECPLGKRYQMTPDVGLIKRIDPFGTRYFLPEDQLLRHVGVAIPLEPFKQRFGDELPESLAPFLSDRQDVVDIRPIAVNSRIRSIVSAMFSSHVTGPGRFLKLDGLASLFLGEVIDLHAHQAQEIGAPSGLTELEKSIVGSVIATVSKDPGASISIEQLAADNHMTPNRLNSLFRQETGKSCSEFIRHERMRRARDLLRQGGVSVKQVAAAVGFAHVSNFSRSYRDWYGETPAQALKRNCA</sequence>
<reference evidence="5 6" key="1">
    <citation type="submission" date="2018-08" db="EMBL/GenBank/DDBJ databases">
        <title>Complete genome sequence of type strain Thalassospira indica MCCC 1A01103T, isolated from isolated from deep seawater of the Indian Ocean.</title>
        <authorList>
            <person name="Liu Y."/>
        </authorList>
    </citation>
    <scope>NUCLEOTIDE SEQUENCE [LARGE SCALE GENOMIC DNA]</scope>
    <source>
        <strain evidence="5 6">PB8BT</strain>
    </source>
</reference>
<dbReference type="InterPro" id="IPR053142">
    <property type="entry name" value="PchR_regulatory_protein"/>
</dbReference>
<dbReference type="PANTHER" id="PTHR47893">
    <property type="entry name" value="REGULATORY PROTEIN PCHR"/>
    <property type="match status" value="1"/>
</dbReference>
<dbReference type="SUPFAM" id="SSF46689">
    <property type="entry name" value="Homeodomain-like"/>
    <property type="match status" value="1"/>
</dbReference>
<organism evidence="5 6">
    <name type="scientific">Thalassospira indica</name>
    <dbReference type="NCBI Taxonomy" id="1891279"/>
    <lineage>
        <taxon>Bacteria</taxon>
        <taxon>Pseudomonadati</taxon>
        <taxon>Pseudomonadota</taxon>
        <taxon>Alphaproteobacteria</taxon>
        <taxon>Rhodospirillales</taxon>
        <taxon>Thalassospiraceae</taxon>
        <taxon>Thalassospira</taxon>
    </lineage>
</organism>
<dbReference type="Gene3D" id="1.10.10.60">
    <property type="entry name" value="Homeodomain-like"/>
    <property type="match status" value="1"/>
</dbReference>
<dbReference type="Proteomes" id="UP000256971">
    <property type="component" value="Chromosome"/>
</dbReference>